<dbReference type="Pfam" id="PF01841">
    <property type="entry name" value="Transglut_core"/>
    <property type="match status" value="1"/>
</dbReference>
<proteinExistence type="predicted"/>
<evidence type="ECO:0000259" key="2">
    <source>
        <dbReference type="Pfam" id="PF01841"/>
    </source>
</evidence>
<dbReference type="Gene3D" id="2.60.40.3140">
    <property type="match status" value="1"/>
</dbReference>
<dbReference type="InterPro" id="IPR024618">
    <property type="entry name" value="DUF3857"/>
</dbReference>
<feature type="domain" description="Transglutaminase-like" evidence="2">
    <location>
        <begin position="318"/>
        <end position="397"/>
    </location>
</feature>
<evidence type="ECO:0000256" key="1">
    <source>
        <dbReference type="SAM" id="SignalP"/>
    </source>
</evidence>
<dbReference type="InterPro" id="IPR038765">
    <property type="entry name" value="Papain-like_cys_pep_sf"/>
</dbReference>
<name>A0ABS9SPS8_9BACT</name>
<keyword evidence="5" id="KW-1185">Reference proteome</keyword>
<dbReference type="Proteomes" id="UP001202248">
    <property type="component" value="Unassembled WGS sequence"/>
</dbReference>
<evidence type="ECO:0000313" key="5">
    <source>
        <dbReference type="Proteomes" id="UP001202248"/>
    </source>
</evidence>
<dbReference type="Pfam" id="PF12969">
    <property type="entry name" value="DUF3857"/>
    <property type="match status" value="1"/>
</dbReference>
<comment type="caution">
    <text evidence="4">The sequence shown here is derived from an EMBL/GenBank/DDBJ whole genome shotgun (WGS) entry which is preliminary data.</text>
</comment>
<feature type="domain" description="DUF3857" evidence="3">
    <location>
        <begin position="73"/>
        <end position="225"/>
    </location>
</feature>
<evidence type="ECO:0000259" key="3">
    <source>
        <dbReference type="Pfam" id="PF12969"/>
    </source>
</evidence>
<accession>A0ABS9SPS8</accession>
<keyword evidence="1" id="KW-0732">Signal</keyword>
<organism evidence="4 5">
    <name type="scientific">Niabella ginsengisoli</name>
    <dbReference type="NCBI Taxonomy" id="522298"/>
    <lineage>
        <taxon>Bacteria</taxon>
        <taxon>Pseudomonadati</taxon>
        <taxon>Bacteroidota</taxon>
        <taxon>Chitinophagia</taxon>
        <taxon>Chitinophagales</taxon>
        <taxon>Chitinophagaceae</taxon>
        <taxon>Niabella</taxon>
    </lineage>
</organism>
<evidence type="ECO:0000313" key="4">
    <source>
        <dbReference type="EMBL" id="MCH5600375.1"/>
    </source>
</evidence>
<sequence>MTNKICMAVLTACCLIANLSFAQNKSAIKFGKITSSDFKVTSPAVDSASNAVILADIGSSTMDGNNNGFFSIKYTHLRRIKILNKNGIDAADVSILLHVSGSTEEKFEDCKAITYNLENGEVKQTKLENSNIFKEKASKYATVRKFTFPNVKEGSILEYTYTIVSPFYDYLRSWEFQGTSLPRVYSEYTVKIPEYFNFVFFSQGYVQLKNEANSKIQSYSVTESNGTGASDRYALTGYENTNRWIATDIPALREETYTSTIENHLSKIDFQLKQVQFPQQSPREHIGSWAKAAENLLKREDFGYEITRPNNWLTDDVKKIVNGTSSDDEKKSKIYDFVRDNFTATYHAGMYINDNTTLKDIFRKRSGNVAEINLLLIAMLRQVGLTADPVIISTKDNGWAHAFYPLMNKYNYVLCQTIMNGKLVYLDASQPKMGFGKLSPLCYNGTGFVVKPQPANIVLESDSVSESKFTMIFLTQDDKNGLKGFFKTTPGYYESTELRKN</sequence>
<dbReference type="RefSeq" id="WP_240832484.1">
    <property type="nucleotide sequence ID" value="NZ_JAKWBL010000004.1"/>
</dbReference>
<gene>
    <name evidence="4" type="ORF">MKP09_21875</name>
</gene>
<feature type="signal peptide" evidence="1">
    <location>
        <begin position="1"/>
        <end position="22"/>
    </location>
</feature>
<dbReference type="InterPro" id="IPR002931">
    <property type="entry name" value="Transglutaminase-like"/>
</dbReference>
<dbReference type="EMBL" id="JAKWBL010000004">
    <property type="protein sequence ID" value="MCH5600375.1"/>
    <property type="molecule type" value="Genomic_DNA"/>
</dbReference>
<dbReference type="SUPFAM" id="SSF54001">
    <property type="entry name" value="Cysteine proteinases"/>
    <property type="match status" value="1"/>
</dbReference>
<dbReference type="Gene3D" id="3.10.620.30">
    <property type="match status" value="1"/>
</dbReference>
<feature type="chain" id="PRO_5047096113" evidence="1">
    <location>
        <begin position="23"/>
        <end position="501"/>
    </location>
</feature>
<reference evidence="4 5" key="1">
    <citation type="submission" date="2022-02" db="EMBL/GenBank/DDBJ databases">
        <authorList>
            <person name="Min J."/>
        </authorList>
    </citation>
    <scope>NUCLEOTIDE SEQUENCE [LARGE SCALE GENOMIC DNA]</scope>
    <source>
        <strain evidence="4 5">GR10-1</strain>
    </source>
</reference>
<protein>
    <submittedName>
        <fullName evidence="4">DUF3857 and transglutaminase domain-containing protein</fullName>
    </submittedName>
</protein>